<dbReference type="EMBL" id="BGPR01071011">
    <property type="protein sequence ID" value="GBO44339.1"/>
    <property type="molecule type" value="Genomic_DNA"/>
</dbReference>
<sequence length="119" mass="13661">MNVWHSRSVHSQPFQFPAHSFRYIHNPRRPTHAKGLESARIVAYSRIEPRLLQIHHLQGVVRSRLRVQRVPGLKPDSTEDPSCIAPVANLIIPMDQMSFRWCGAEVWRRSASSGVVFVI</sequence>
<organism evidence="1 2">
    <name type="scientific">Araneus ventricosus</name>
    <name type="common">Orbweaver spider</name>
    <name type="synonym">Epeira ventricosa</name>
    <dbReference type="NCBI Taxonomy" id="182803"/>
    <lineage>
        <taxon>Eukaryota</taxon>
        <taxon>Metazoa</taxon>
        <taxon>Ecdysozoa</taxon>
        <taxon>Arthropoda</taxon>
        <taxon>Chelicerata</taxon>
        <taxon>Arachnida</taxon>
        <taxon>Araneae</taxon>
        <taxon>Araneomorphae</taxon>
        <taxon>Entelegynae</taxon>
        <taxon>Araneoidea</taxon>
        <taxon>Araneidae</taxon>
        <taxon>Araneus</taxon>
    </lineage>
</organism>
<name>A0A4Y2X4B6_ARAVE</name>
<reference evidence="1 2" key="1">
    <citation type="journal article" date="2019" name="Sci. Rep.">
        <title>Orb-weaving spider Araneus ventricosus genome elucidates the spidroin gene catalogue.</title>
        <authorList>
            <person name="Kono N."/>
            <person name="Nakamura H."/>
            <person name="Ohtoshi R."/>
            <person name="Moran D.A.P."/>
            <person name="Shinohara A."/>
            <person name="Yoshida Y."/>
            <person name="Fujiwara M."/>
            <person name="Mori M."/>
            <person name="Tomita M."/>
            <person name="Arakawa K."/>
        </authorList>
    </citation>
    <scope>NUCLEOTIDE SEQUENCE [LARGE SCALE GENOMIC DNA]</scope>
</reference>
<dbReference type="Proteomes" id="UP000499080">
    <property type="component" value="Unassembled WGS sequence"/>
</dbReference>
<evidence type="ECO:0000313" key="1">
    <source>
        <dbReference type="EMBL" id="GBO44339.1"/>
    </source>
</evidence>
<gene>
    <name evidence="1" type="ORF">AVEN_7130_1</name>
</gene>
<keyword evidence="2" id="KW-1185">Reference proteome</keyword>
<proteinExistence type="predicted"/>
<accession>A0A4Y2X4B6</accession>
<comment type="caution">
    <text evidence="1">The sequence shown here is derived from an EMBL/GenBank/DDBJ whole genome shotgun (WGS) entry which is preliminary data.</text>
</comment>
<evidence type="ECO:0000313" key="2">
    <source>
        <dbReference type="Proteomes" id="UP000499080"/>
    </source>
</evidence>
<dbReference type="AlphaFoldDB" id="A0A4Y2X4B6"/>
<protein>
    <submittedName>
        <fullName evidence="1">Uncharacterized protein</fullName>
    </submittedName>
</protein>